<dbReference type="AlphaFoldDB" id="A0A3N5AP15"/>
<evidence type="ECO:0000256" key="5">
    <source>
        <dbReference type="ARBA" id="ARBA00022576"/>
    </source>
</evidence>
<feature type="binding site" evidence="11">
    <location>
        <position position="157"/>
    </location>
    <ligand>
        <name>substrate</name>
    </ligand>
</feature>
<organism evidence="12 13">
    <name type="scientific">Thermodesulfitimonas autotrophica</name>
    <dbReference type="NCBI Taxonomy" id="1894989"/>
    <lineage>
        <taxon>Bacteria</taxon>
        <taxon>Bacillati</taxon>
        <taxon>Bacillota</taxon>
        <taxon>Clostridia</taxon>
        <taxon>Thermoanaerobacterales</taxon>
        <taxon>Thermoanaerobacteraceae</taxon>
        <taxon>Thermodesulfitimonas</taxon>
    </lineage>
</organism>
<comment type="cofactor">
    <cofactor evidence="1 11">
        <name>pyridoxal 5'-phosphate</name>
        <dbReference type="ChEBI" id="CHEBI:597326"/>
    </cofactor>
</comment>
<dbReference type="CDD" id="cd00610">
    <property type="entry name" value="OAT_like"/>
    <property type="match status" value="1"/>
</dbReference>
<keyword evidence="4 11" id="KW-0963">Cytoplasm</keyword>
<comment type="pathway">
    <text evidence="11">Cofactor biosynthesis; biotin biosynthesis; 7,8-diaminononanoate from 8-amino-7-oxononanoate (SAM route): step 1/1.</text>
</comment>
<reference evidence="12 13" key="1">
    <citation type="submission" date="2018-11" db="EMBL/GenBank/DDBJ databases">
        <title>Genomic Encyclopedia of Type Strains, Phase IV (KMG-IV): sequencing the most valuable type-strain genomes for metagenomic binning, comparative biology and taxonomic classification.</title>
        <authorList>
            <person name="Goeker M."/>
        </authorList>
    </citation>
    <scope>NUCLEOTIDE SEQUENCE [LARGE SCALE GENOMIC DNA]</scope>
    <source>
        <strain evidence="12 13">DSM 102936</strain>
    </source>
</reference>
<feature type="binding site" evidence="11">
    <location>
        <position position="423"/>
    </location>
    <ligand>
        <name>substrate</name>
    </ligand>
</feature>
<sequence length="458" mass="50070">MKRKPPYSPAEVARLKELDRTVVWHPFTQMKEYSSEGAPIIAAGEGCYLTDIEGKRYLDGVSSLWVTVHGHRVPAIDQAIIEQLHQIAHSTLLGLGNVPAILLAEKLVAITPPGLEHVFYSDNGSTGVEIALKIAFQYWQNTGHPEKKRFLSFYNAYHGDTLGAVGVGGIELFHHIYGPLVVHSLKAPSAYCYRCPYGHPGKDTCNRECFAAVAQLVEAHAPELAAVIVEPVIQAAAGMLVWPEGFLGHLRQLCDTYGVLLIADEVATGFGRTGKMFACEHEGVSPDLLVVAKGITGGYLPLAATLATRKIYEAFYADYAELKTFFHGHTYTGNPLACAAALANLRLFEEEAVLNRLQPKIKLLQTLLEDFRELAAVGDVRQAGFMVGIELVCDKKTREPYPLARRTGHRVIRKAREKGVIIRPLGDVVVLMPPLAISDEELRTLCAVVAASIEEAVA</sequence>
<evidence type="ECO:0000256" key="3">
    <source>
        <dbReference type="ARBA" id="ARBA00011738"/>
    </source>
</evidence>
<dbReference type="GO" id="GO:0009102">
    <property type="term" value="P:biotin biosynthetic process"/>
    <property type="evidence" value="ECO:0007669"/>
    <property type="project" value="UniProtKB-UniRule"/>
</dbReference>
<comment type="similarity">
    <text evidence="10 11">Belongs to the class-III pyridoxal-phosphate-dependent aminotransferase family. BioA subfamily.</text>
</comment>
<dbReference type="InterPro" id="IPR015421">
    <property type="entry name" value="PyrdxlP-dep_Trfase_major"/>
</dbReference>
<dbReference type="InterPro" id="IPR005814">
    <property type="entry name" value="Aminotrans_3"/>
</dbReference>
<evidence type="ECO:0000256" key="10">
    <source>
        <dbReference type="ARBA" id="ARBA00060970"/>
    </source>
</evidence>
<dbReference type="Proteomes" id="UP000282654">
    <property type="component" value="Unassembled WGS sequence"/>
</dbReference>
<keyword evidence="13" id="KW-1185">Reference proteome</keyword>
<evidence type="ECO:0000256" key="6">
    <source>
        <dbReference type="ARBA" id="ARBA00022679"/>
    </source>
</evidence>
<dbReference type="UniPathway" id="UPA00078">
    <property type="reaction ID" value="UER00160"/>
</dbReference>
<dbReference type="PROSITE" id="PS00600">
    <property type="entry name" value="AA_TRANSFER_CLASS_3"/>
    <property type="match status" value="1"/>
</dbReference>
<evidence type="ECO:0000256" key="8">
    <source>
        <dbReference type="ARBA" id="ARBA00022756"/>
    </source>
</evidence>
<dbReference type="PANTHER" id="PTHR42684">
    <property type="entry name" value="ADENOSYLMETHIONINE-8-AMINO-7-OXONONANOATE AMINOTRANSFERASE"/>
    <property type="match status" value="1"/>
</dbReference>
<proteinExistence type="inferred from homology"/>
<dbReference type="FunFam" id="3.40.640.10:FF:000078">
    <property type="entry name" value="Adenosylmethionine-8-amino-7-oxononanoate aminotransferase"/>
    <property type="match status" value="1"/>
</dbReference>
<dbReference type="EMBL" id="RKRE01000002">
    <property type="protein sequence ID" value="RPF46956.1"/>
    <property type="molecule type" value="Genomic_DNA"/>
</dbReference>
<keyword evidence="8 11" id="KW-0093">Biotin biosynthesis</keyword>
<keyword evidence="6 11" id="KW-0808">Transferase</keyword>
<evidence type="ECO:0000256" key="11">
    <source>
        <dbReference type="HAMAP-Rule" id="MF_00834"/>
    </source>
</evidence>
<dbReference type="NCBIfam" id="TIGR00508">
    <property type="entry name" value="bioA"/>
    <property type="match status" value="1"/>
</dbReference>
<dbReference type="EC" id="2.6.1.62" evidence="11"/>
<evidence type="ECO:0000313" key="12">
    <source>
        <dbReference type="EMBL" id="RPF46956.1"/>
    </source>
</evidence>
<comment type="caution">
    <text evidence="11">Lacks conserved residue(s) required for the propagation of feature annotation.</text>
</comment>
<keyword evidence="5 11" id="KW-0032">Aminotransferase</keyword>
<comment type="subunit">
    <text evidence="3 11">Homodimer.</text>
</comment>
<feature type="binding site" evidence="11">
    <location>
        <begin position="124"/>
        <end position="125"/>
    </location>
    <ligand>
        <name>pyridoxal 5'-phosphate</name>
        <dbReference type="ChEBI" id="CHEBI:597326"/>
    </ligand>
</feature>
<dbReference type="PANTHER" id="PTHR42684:SF17">
    <property type="entry name" value="ADENOSYLMETHIONINE-8-AMINO-7-OXONONANOATE AMINOTRANSFERASE"/>
    <property type="match status" value="1"/>
</dbReference>
<dbReference type="Gene3D" id="3.90.1150.10">
    <property type="entry name" value="Aspartate Aminotransferase, domain 1"/>
    <property type="match status" value="1"/>
</dbReference>
<feature type="modified residue" description="N6-(pyridoxal phosphate)lysine" evidence="11">
    <location>
        <position position="293"/>
    </location>
</feature>
<dbReference type="PIRSF" id="PIRSF000521">
    <property type="entry name" value="Transaminase_4ab_Lys_Orn"/>
    <property type="match status" value="1"/>
</dbReference>
<keyword evidence="7 11" id="KW-0949">S-adenosyl-L-methionine</keyword>
<gene>
    <name evidence="11" type="primary">bioA</name>
    <name evidence="12" type="ORF">EDD75_1218</name>
</gene>
<dbReference type="InterPro" id="IPR015424">
    <property type="entry name" value="PyrdxlP-dep_Trfase"/>
</dbReference>
<comment type="catalytic activity">
    <reaction evidence="11">
        <text>(8S)-8-amino-7-oxononanoate + S-adenosyl-L-methionine = S-adenosyl-4-methylsulfanyl-2-oxobutanoate + (7R,8S)-7,8-diammoniononanoate</text>
        <dbReference type="Rhea" id="RHEA:16861"/>
        <dbReference type="ChEBI" id="CHEBI:16490"/>
        <dbReference type="ChEBI" id="CHEBI:59789"/>
        <dbReference type="ChEBI" id="CHEBI:149468"/>
        <dbReference type="ChEBI" id="CHEBI:149469"/>
        <dbReference type="EC" id="2.6.1.62"/>
    </reaction>
</comment>
<dbReference type="HAMAP" id="MF_00834">
    <property type="entry name" value="BioA"/>
    <property type="match status" value="1"/>
</dbReference>
<dbReference type="SUPFAM" id="SSF53383">
    <property type="entry name" value="PLP-dependent transferases"/>
    <property type="match status" value="1"/>
</dbReference>
<feature type="binding site" evidence="11">
    <location>
        <position position="264"/>
    </location>
    <ligand>
        <name>pyridoxal 5'-phosphate</name>
        <dbReference type="ChEBI" id="CHEBI:597326"/>
    </ligand>
</feature>
<comment type="subcellular location">
    <subcellularLocation>
        <location evidence="2 11">Cytoplasm</location>
    </subcellularLocation>
</comment>
<feature type="binding site" evidence="11">
    <location>
        <begin position="329"/>
        <end position="330"/>
    </location>
    <ligand>
        <name>pyridoxal 5'-phosphate</name>
        <dbReference type="ChEBI" id="CHEBI:597326"/>
    </ligand>
</feature>
<dbReference type="Pfam" id="PF00202">
    <property type="entry name" value="Aminotran_3"/>
    <property type="match status" value="1"/>
</dbReference>
<dbReference type="InterPro" id="IPR005815">
    <property type="entry name" value="BioA"/>
</dbReference>
<accession>A0A3N5AP15</accession>
<dbReference type="GO" id="GO:0005737">
    <property type="term" value="C:cytoplasm"/>
    <property type="evidence" value="ECO:0007669"/>
    <property type="project" value="UniProtKB-SubCell"/>
</dbReference>
<comment type="caution">
    <text evidence="12">The sequence shown here is derived from an EMBL/GenBank/DDBJ whole genome shotgun (WGS) entry which is preliminary data.</text>
</comment>
<feature type="binding site" evidence="11">
    <location>
        <position position="328"/>
    </location>
    <ligand>
        <name>substrate</name>
    </ligand>
</feature>
<keyword evidence="9 11" id="KW-0663">Pyridoxal phosphate</keyword>
<evidence type="ECO:0000256" key="2">
    <source>
        <dbReference type="ARBA" id="ARBA00004496"/>
    </source>
</evidence>
<evidence type="ECO:0000256" key="9">
    <source>
        <dbReference type="ARBA" id="ARBA00022898"/>
    </source>
</evidence>
<evidence type="ECO:0000256" key="7">
    <source>
        <dbReference type="ARBA" id="ARBA00022691"/>
    </source>
</evidence>
<protein>
    <recommendedName>
        <fullName evidence="11">Adenosylmethionine-8-amino-7-oxononanoate aminotransferase</fullName>
        <ecNumber evidence="11">2.6.1.62</ecNumber>
    </recommendedName>
    <alternativeName>
        <fullName evidence="11">7,8-diamino-pelargonic acid aminotransferase</fullName>
        <shortName evidence="11">DAPA AT</shortName>
        <shortName evidence="11">DAPA aminotransferase</shortName>
    </alternativeName>
    <alternativeName>
        <fullName evidence="11">7,8-diaminononanoate synthase</fullName>
        <shortName evidence="11">DANS</shortName>
    </alternativeName>
    <alternativeName>
        <fullName evidence="11">Diaminopelargonic acid synthase</fullName>
    </alternativeName>
</protein>
<evidence type="ECO:0000313" key="13">
    <source>
        <dbReference type="Proteomes" id="UP000282654"/>
    </source>
</evidence>
<name>A0A3N5AP15_9THEO</name>
<dbReference type="InterPro" id="IPR049704">
    <property type="entry name" value="Aminotrans_3_PPA_site"/>
</dbReference>
<comment type="function">
    <text evidence="11">Catalyzes the transfer of the alpha-amino group from S-adenosyl-L-methionine (SAM) to 7-keto-8-aminopelargonic acid (KAPA) to form 7,8-diaminopelargonic acid (DAPA). It is the only aminotransferase known to utilize SAM as an amino donor.</text>
</comment>
<evidence type="ECO:0000256" key="4">
    <source>
        <dbReference type="ARBA" id="ARBA00022490"/>
    </source>
</evidence>
<evidence type="ECO:0000256" key="1">
    <source>
        <dbReference type="ARBA" id="ARBA00001933"/>
    </source>
</evidence>
<dbReference type="RefSeq" id="WP_211328113.1">
    <property type="nucleotide sequence ID" value="NZ_RKRE01000002.1"/>
</dbReference>
<dbReference type="GO" id="GO:0030170">
    <property type="term" value="F:pyridoxal phosphate binding"/>
    <property type="evidence" value="ECO:0007669"/>
    <property type="project" value="UniProtKB-UniRule"/>
</dbReference>
<dbReference type="GO" id="GO:0004015">
    <property type="term" value="F:adenosylmethionine-8-amino-7-oxononanoate transaminase activity"/>
    <property type="evidence" value="ECO:0007669"/>
    <property type="project" value="UniProtKB-UniRule"/>
</dbReference>
<dbReference type="InterPro" id="IPR015422">
    <property type="entry name" value="PyrdxlP-dep_Trfase_small"/>
</dbReference>
<feature type="binding site" evidence="11">
    <location>
        <position position="293"/>
    </location>
    <ligand>
        <name>substrate</name>
    </ligand>
</feature>
<dbReference type="Gene3D" id="3.40.640.10">
    <property type="entry name" value="Type I PLP-dependent aspartate aminotransferase-like (Major domain)"/>
    <property type="match status" value="1"/>
</dbReference>
<feature type="site" description="Participates in the substrate recognition with KAPA and in a stacking interaction with the adenine ring of SAM" evidence="11">
    <location>
        <position position="27"/>
    </location>
</feature>